<evidence type="ECO:0000313" key="2">
    <source>
        <dbReference type="Proteomes" id="UP000245207"/>
    </source>
</evidence>
<dbReference type="Proteomes" id="UP000245207">
    <property type="component" value="Unassembled WGS sequence"/>
</dbReference>
<keyword evidence="2" id="KW-1185">Reference proteome</keyword>
<comment type="caution">
    <text evidence="1">The sequence shown here is derived from an EMBL/GenBank/DDBJ whole genome shotgun (WGS) entry which is preliminary data.</text>
</comment>
<protein>
    <submittedName>
        <fullName evidence="1">Uncharacterized protein</fullName>
    </submittedName>
</protein>
<organism evidence="1 2">
    <name type="scientific">Artemisia annua</name>
    <name type="common">Sweet wormwood</name>
    <dbReference type="NCBI Taxonomy" id="35608"/>
    <lineage>
        <taxon>Eukaryota</taxon>
        <taxon>Viridiplantae</taxon>
        <taxon>Streptophyta</taxon>
        <taxon>Embryophyta</taxon>
        <taxon>Tracheophyta</taxon>
        <taxon>Spermatophyta</taxon>
        <taxon>Magnoliopsida</taxon>
        <taxon>eudicotyledons</taxon>
        <taxon>Gunneridae</taxon>
        <taxon>Pentapetalae</taxon>
        <taxon>asterids</taxon>
        <taxon>campanulids</taxon>
        <taxon>Asterales</taxon>
        <taxon>Asteraceae</taxon>
        <taxon>Asteroideae</taxon>
        <taxon>Anthemideae</taxon>
        <taxon>Artemisiinae</taxon>
        <taxon>Artemisia</taxon>
    </lineage>
</organism>
<name>A0A2U1LBS2_ARTAN</name>
<dbReference type="EMBL" id="PKPP01010287">
    <property type="protein sequence ID" value="PWA46426.1"/>
    <property type="molecule type" value="Genomic_DNA"/>
</dbReference>
<accession>A0A2U1LBS2</accession>
<sequence>MRSLHTEQKKYEEQITGQRSEICSAALRTYGAGWVHISSSLCDVVNLKTTYGRNDIKSALRD</sequence>
<dbReference type="AlphaFoldDB" id="A0A2U1LBS2"/>
<evidence type="ECO:0000313" key="1">
    <source>
        <dbReference type="EMBL" id="PWA46426.1"/>
    </source>
</evidence>
<reference evidence="1 2" key="1">
    <citation type="journal article" date="2018" name="Mol. Plant">
        <title>The genome of Artemisia annua provides insight into the evolution of Asteraceae family and artemisinin biosynthesis.</title>
        <authorList>
            <person name="Shen Q."/>
            <person name="Zhang L."/>
            <person name="Liao Z."/>
            <person name="Wang S."/>
            <person name="Yan T."/>
            <person name="Shi P."/>
            <person name="Liu M."/>
            <person name="Fu X."/>
            <person name="Pan Q."/>
            <person name="Wang Y."/>
            <person name="Lv Z."/>
            <person name="Lu X."/>
            <person name="Zhang F."/>
            <person name="Jiang W."/>
            <person name="Ma Y."/>
            <person name="Chen M."/>
            <person name="Hao X."/>
            <person name="Li L."/>
            <person name="Tang Y."/>
            <person name="Lv G."/>
            <person name="Zhou Y."/>
            <person name="Sun X."/>
            <person name="Brodelius P.E."/>
            <person name="Rose J.K.C."/>
            <person name="Tang K."/>
        </authorList>
    </citation>
    <scope>NUCLEOTIDE SEQUENCE [LARGE SCALE GENOMIC DNA]</scope>
    <source>
        <strain evidence="2">cv. Huhao1</strain>
        <tissue evidence="1">Leaf</tissue>
    </source>
</reference>
<gene>
    <name evidence="1" type="ORF">CTI12_AA508960</name>
</gene>
<proteinExistence type="predicted"/>